<evidence type="ECO:0000256" key="1">
    <source>
        <dbReference type="SAM" id="SignalP"/>
    </source>
</evidence>
<keyword evidence="3" id="KW-1185">Reference proteome</keyword>
<keyword evidence="1" id="KW-0732">Signal</keyword>
<proteinExistence type="predicted"/>
<dbReference type="EMBL" id="KZ293665">
    <property type="protein sequence ID" value="PBK90595.1"/>
    <property type="molecule type" value="Genomic_DNA"/>
</dbReference>
<accession>A0A2H3D5S7</accession>
<dbReference type="Proteomes" id="UP000217790">
    <property type="component" value="Unassembled WGS sequence"/>
</dbReference>
<reference evidence="3" key="1">
    <citation type="journal article" date="2017" name="Nat. Ecol. Evol.">
        <title>Genome expansion and lineage-specific genetic innovations in the forest pathogenic fungi Armillaria.</title>
        <authorList>
            <person name="Sipos G."/>
            <person name="Prasanna A.N."/>
            <person name="Walter M.C."/>
            <person name="O'Connor E."/>
            <person name="Balint B."/>
            <person name="Krizsan K."/>
            <person name="Kiss B."/>
            <person name="Hess J."/>
            <person name="Varga T."/>
            <person name="Slot J."/>
            <person name="Riley R."/>
            <person name="Boka B."/>
            <person name="Rigling D."/>
            <person name="Barry K."/>
            <person name="Lee J."/>
            <person name="Mihaltcheva S."/>
            <person name="LaButti K."/>
            <person name="Lipzen A."/>
            <person name="Waldron R."/>
            <person name="Moloney N.M."/>
            <person name="Sperisen C."/>
            <person name="Kredics L."/>
            <person name="Vagvoelgyi C."/>
            <person name="Patrignani A."/>
            <person name="Fitzpatrick D."/>
            <person name="Nagy I."/>
            <person name="Doyle S."/>
            <person name="Anderson J.B."/>
            <person name="Grigoriev I.V."/>
            <person name="Gueldener U."/>
            <person name="Muensterkoetter M."/>
            <person name="Nagy L.G."/>
        </authorList>
    </citation>
    <scope>NUCLEOTIDE SEQUENCE [LARGE SCALE GENOMIC DNA]</scope>
    <source>
        <strain evidence="3">Ar21-2</strain>
    </source>
</reference>
<sequence length="100" mass="11178">MPILLAIILKALQLVKEVAVAAVKPKRSVTHAEKRLKIYLLQGYRIMKGIPGCMDDGWEYDNEGKEMKGDDAFAVLIWYSAMVKPSMSHSLNNVLGISMQ</sequence>
<gene>
    <name evidence="2" type="ORF">ARMGADRAFT_1032582</name>
</gene>
<name>A0A2H3D5S7_ARMGA</name>
<dbReference type="AlphaFoldDB" id="A0A2H3D5S7"/>
<feature type="chain" id="PRO_5013870738" evidence="1">
    <location>
        <begin position="18"/>
        <end position="100"/>
    </location>
</feature>
<feature type="signal peptide" evidence="1">
    <location>
        <begin position="1"/>
        <end position="17"/>
    </location>
</feature>
<organism evidence="2 3">
    <name type="scientific">Armillaria gallica</name>
    <name type="common">Bulbous honey fungus</name>
    <name type="synonym">Armillaria bulbosa</name>
    <dbReference type="NCBI Taxonomy" id="47427"/>
    <lineage>
        <taxon>Eukaryota</taxon>
        <taxon>Fungi</taxon>
        <taxon>Dikarya</taxon>
        <taxon>Basidiomycota</taxon>
        <taxon>Agaricomycotina</taxon>
        <taxon>Agaricomycetes</taxon>
        <taxon>Agaricomycetidae</taxon>
        <taxon>Agaricales</taxon>
        <taxon>Marasmiineae</taxon>
        <taxon>Physalacriaceae</taxon>
        <taxon>Armillaria</taxon>
    </lineage>
</organism>
<dbReference type="InParanoid" id="A0A2H3D5S7"/>
<evidence type="ECO:0000313" key="2">
    <source>
        <dbReference type="EMBL" id="PBK90595.1"/>
    </source>
</evidence>
<protein>
    <submittedName>
        <fullName evidence="2">Uncharacterized protein</fullName>
    </submittedName>
</protein>
<evidence type="ECO:0000313" key="3">
    <source>
        <dbReference type="Proteomes" id="UP000217790"/>
    </source>
</evidence>